<sequence length="55" mass="5913">MTHVIVSVAKLSYQFISGGSVPFSAFYIDISVGYSAGPVPRVIPHMLSGSMLHIF</sequence>
<reference evidence="1" key="1">
    <citation type="submission" date="2018-05" db="EMBL/GenBank/DDBJ databases">
        <authorList>
            <person name="Lanie J.A."/>
            <person name="Ng W.-L."/>
            <person name="Kazmierczak K.M."/>
            <person name="Andrzejewski T.M."/>
            <person name="Davidsen T.M."/>
            <person name="Wayne K.J."/>
            <person name="Tettelin H."/>
            <person name="Glass J.I."/>
            <person name="Rusch D."/>
            <person name="Podicherti R."/>
            <person name="Tsui H.-C.T."/>
            <person name="Winkler M.E."/>
        </authorList>
    </citation>
    <scope>NUCLEOTIDE SEQUENCE</scope>
</reference>
<organism evidence="1">
    <name type="scientific">marine metagenome</name>
    <dbReference type="NCBI Taxonomy" id="408172"/>
    <lineage>
        <taxon>unclassified sequences</taxon>
        <taxon>metagenomes</taxon>
        <taxon>ecological metagenomes</taxon>
    </lineage>
</organism>
<name>A0A383EAC7_9ZZZZ</name>
<gene>
    <name evidence="1" type="ORF">METZ01_LOCUS506428</name>
</gene>
<accession>A0A383EAC7</accession>
<dbReference type="EMBL" id="UINC01224101">
    <property type="protein sequence ID" value="SVE53574.1"/>
    <property type="molecule type" value="Genomic_DNA"/>
</dbReference>
<evidence type="ECO:0000313" key="1">
    <source>
        <dbReference type="EMBL" id="SVE53574.1"/>
    </source>
</evidence>
<dbReference type="AlphaFoldDB" id="A0A383EAC7"/>
<proteinExistence type="predicted"/>
<protein>
    <submittedName>
        <fullName evidence="1">Uncharacterized protein</fullName>
    </submittedName>
</protein>